<dbReference type="PROSITE" id="PS51318">
    <property type="entry name" value="TAT"/>
    <property type="match status" value="1"/>
</dbReference>
<dbReference type="InterPro" id="IPR008972">
    <property type="entry name" value="Cupredoxin"/>
</dbReference>
<evidence type="ECO:0000313" key="5">
    <source>
        <dbReference type="EMBL" id="SHF12504.1"/>
    </source>
</evidence>
<keyword evidence="2" id="KW-0560">Oxidoreductase</keyword>
<dbReference type="GO" id="GO:0051301">
    <property type="term" value="P:cell division"/>
    <property type="evidence" value="ECO:0007669"/>
    <property type="project" value="UniProtKB-KW"/>
</dbReference>
<evidence type="ECO:0000259" key="4">
    <source>
        <dbReference type="Pfam" id="PF07732"/>
    </source>
</evidence>
<keyword evidence="5" id="KW-0167">Capsid protein</keyword>
<gene>
    <name evidence="5" type="ORF">SAMN02745157_1701</name>
</gene>
<dbReference type="GO" id="GO:0030288">
    <property type="term" value="C:outer membrane-bounded periplasmic space"/>
    <property type="evidence" value="ECO:0007669"/>
    <property type="project" value="TreeGrafter"/>
</dbReference>
<dbReference type="Gene3D" id="2.60.40.420">
    <property type="entry name" value="Cupredoxins - blue copper proteins"/>
    <property type="match status" value="3"/>
</dbReference>
<keyword evidence="5" id="KW-0132">Cell division</keyword>
<dbReference type="PROSITE" id="PS00080">
    <property type="entry name" value="MULTICOPPER_OXIDASE2"/>
    <property type="match status" value="1"/>
</dbReference>
<evidence type="ECO:0000313" key="6">
    <source>
        <dbReference type="Proteomes" id="UP000184485"/>
    </source>
</evidence>
<keyword evidence="5" id="KW-0131">Cell cycle</keyword>
<reference evidence="5 6" key="1">
    <citation type="submission" date="2016-11" db="EMBL/GenBank/DDBJ databases">
        <authorList>
            <person name="Jaros S."/>
            <person name="Januszkiewicz K."/>
            <person name="Wedrychowicz H."/>
        </authorList>
    </citation>
    <scope>NUCLEOTIDE SEQUENCE [LARGE SCALE GENOMIC DNA]</scope>
    <source>
        <strain evidence="5 6">DSM 19436</strain>
    </source>
</reference>
<dbReference type="PROSITE" id="PS00079">
    <property type="entry name" value="MULTICOPPER_OXIDASE1"/>
    <property type="match status" value="1"/>
</dbReference>
<dbReference type="InterPro" id="IPR011706">
    <property type="entry name" value="Cu-oxidase_C"/>
</dbReference>
<dbReference type="InterPro" id="IPR002355">
    <property type="entry name" value="Cu_oxidase_Cu_BS"/>
</dbReference>
<dbReference type="GO" id="GO:0005507">
    <property type="term" value="F:copper ion binding"/>
    <property type="evidence" value="ECO:0007669"/>
    <property type="project" value="InterPro"/>
</dbReference>
<dbReference type="PANTHER" id="PTHR11709:SF2">
    <property type="entry name" value="MULTICOPPER OXIDASE LPR1"/>
    <property type="match status" value="1"/>
</dbReference>
<dbReference type="CDD" id="cd13861">
    <property type="entry name" value="CuRO_1_CumA_like"/>
    <property type="match status" value="1"/>
</dbReference>
<evidence type="ECO:0000256" key="1">
    <source>
        <dbReference type="ARBA" id="ARBA00022723"/>
    </source>
</evidence>
<feature type="domain" description="Plastocyanin-like" evidence="4">
    <location>
        <begin position="65"/>
        <end position="170"/>
    </location>
</feature>
<dbReference type="OrthoDB" id="9757546at2"/>
<name>A0A1M4Z363_9HYPH</name>
<dbReference type="RefSeq" id="WP_073052225.1">
    <property type="nucleotide sequence ID" value="NZ_FQUP01000001.1"/>
</dbReference>
<dbReference type="EMBL" id="FQUP01000001">
    <property type="protein sequence ID" value="SHF12504.1"/>
    <property type="molecule type" value="Genomic_DNA"/>
</dbReference>
<dbReference type="Pfam" id="PF07732">
    <property type="entry name" value="Cu-oxidase_3"/>
    <property type="match status" value="1"/>
</dbReference>
<evidence type="ECO:0000259" key="3">
    <source>
        <dbReference type="Pfam" id="PF07731"/>
    </source>
</evidence>
<dbReference type="InterPro" id="IPR011707">
    <property type="entry name" value="Cu-oxidase-like_N"/>
</dbReference>
<keyword evidence="6" id="KW-1185">Reference proteome</keyword>
<dbReference type="CDD" id="cd13906">
    <property type="entry name" value="CuRO_3_CumA_like"/>
    <property type="match status" value="1"/>
</dbReference>
<accession>A0A1M4Z363</accession>
<evidence type="ECO:0000256" key="2">
    <source>
        <dbReference type="ARBA" id="ARBA00023002"/>
    </source>
</evidence>
<dbReference type="Proteomes" id="UP000184485">
    <property type="component" value="Unassembled WGS sequence"/>
</dbReference>
<keyword evidence="1" id="KW-0479">Metal-binding</keyword>
<dbReference type="STRING" id="1122133.SAMN02745157_1701"/>
<dbReference type="AlphaFoldDB" id="A0A1M4Z363"/>
<proteinExistence type="predicted"/>
<feature type="domain" description="Plastocyanin-like" evidence="3">
    <location>
        <begin position="393"/>
        <end position="484"/>
    </location>
</feature>
<sequence length="485" mass="52016">MLSRRSVLAGAAAMAGAGLFGRPDAAPAFSRALPAPLPPGPETIVRLDLTAAERQLALPCSDGHALPLWTFANQATPPIVRLKLGQRLDTHLVNGLTRPGEHVSIHWHGIRLPNDQDGVPYLVQQPVEPGASYDYSFVPPDPGTFFFHTHCNTVEQLGRGLMGLLIIEGDETEPYDAERILAVRDWRLTPDRSGFLPFLTMEGAGKSGTFGTVRSVNGASNPDIEVPASADVRLRVLNVDPTRISEIGFDGADAAVVAIDGLACPPFPLRSWKMGPAMRIDVVLRTPSDGGSVTMYDYFAAAPVPLARLVARGPAVRTKPFDPAPLAAARIAPPDLGAAQNQLFTFSATATGAAVAEAAGDDGGPLGPLCLSAASLWAINKQSWPGSGMDKLPPPIVRLARGTTYRCTLKNVTPRMHPIHVHGHSFTVLRSSKRTLPPHFADTVLLLPEETIEVAFVADNPGRWMMHCHIIEHQETGMMAWFEVA</sequence>
<dbReference type="InterPro" id="IPR006311">
    <property type="entry name" value="TAT_signal"/>
</dbReference>
<keyword evidence="5" id="KW-0946">Virion</keyword>
<dbReference type="Pfam" id="PF07731">
    <property type="entry name" value="Cu-oxidase_2"/>
    <property type="match status" value="1"/>
</dbReference>
<dbReference type="SUPFAM" id="SSF49503">
    <property type="entry name" value="Cupredoxins"/>
    <property type="match status" value="3"/>
</dbReference>
<organism evidence="5 6">
    <name type="scientific">Kaistia soli DSM 19436</name>
    <dbReference type="NCBI Taxonomy" id="1122133"/>
    <lineage>
        <taxon>Bacteria</taxon>
        <taxon>Pseudomonadati</taxon>
        <taxon>Pseudomonadota</taxon>
        <taxon>Alphaproteobacteria</taxon>
        <taxon>Hyphomicrobiales</taxon>
        <taxon>Kaistiaceae</taxon>
        <taxon>Kaistia</taxon>
    </lineage>
</organism>
<dbReference type="InterPro" id="IPR045087">
    <property type="entry name" value="Cu-oxidase_fam"/>
</dbReference>
<protein>
    <submittedName>
        <fullName evidence="5">Multicopper oxidase with three cupredoxin domains (Includes cell division protein FtsP and spore coat protein CotA)</fullName>
    </submittedName>
</protein>
<dbReference type="PANTHER" id="PTHR11709">
    <property type="entry name" value="MULTI-COPPER OXIDASE"/>
    <property type="match status" value="1"/>
</dbReference>
<dbReference type="InterPro" id="IPR033138">
    <property type="entry name" value="Cu_oxidase_CS"/>
</dbReference>
<dbReference type="GO" id="GO:0016491">
    <property type="term" value="F:oxidoreductase activity"/>
    <property type="evidence" value="ECO:0007669"/>
    <property type="project" value="UniProtKB-KW"/>
</dbReference>